<dbReference type="AlphaFoldDB" id="A0A5C5TXH6"/>
<dbReference type="EMBL" id="VOHE01000004">
    <property type="protein sequence ID" value="TWT18903.1"/>
    <property type="molecule type" value="Genomic_DNA"/>
</dbReference>
<protein>
    <submittedName>
        <fullName evidence="1">Uncharacterized protein</fullName>
    </submittedName>
</protein>
<evidence type="ECO:0000313" key="1">
    <source>
        <dbReference type="EMBL" id="TWT18903.1"/>
    </source>
</evidence>
<dbReference type="Proteomes" id="UP000315949">
    <property type="component" value="Unassembled WGS sequence"/>
</dbReference>
<comment type="caution">
    <text evidence="1">The sequence shown here is derived from an EMBL/GenBank/DDBJ whole genome shotgun (WGS) entry which is preliminary data.</text>
</comment>
<organism evidence="1 2">
    <name type="scientific">Luteimonas wenzhouensis</name>
    <dbReference type="NCBI Taxonomy" id="2599615"/>
    <lineage>
        <taxon>Bacteria</taxon>
        <taxon>Pseudomonadati</taxon>
        <taxon>Pseudomonadota</taxon>
        <taxon>Gammaproteobacteria</taxon>
        <taxon>Lysobacterales</taxon>
        <taxon>Lysobacteraceae</taxon>
        <taxon>Luteimonas</taxon>
    </lineage>
</organism>
<evidence type="ECO:0000313" key="2">
    <source>
        <dbReference type="Proteomes" id="UP000315949"/>
    </source>
</evidence>
<gene>
    <name evidence="1" type="ORF">FQY79_09740</name>
</gene>
<proteinExistence type="predicted"/>
<dbReference type="OrthoDB" id="5986765at2"/>
<dbReference type="RefSeq" id="WP_146312723.1">
    <property type="nucleotide sequence ID" value="NZ_VOHE01000004.1"/>
</dbReference>
<name>A0A5C5TXH6_9GAMM</name>
<keyword evidence="2" id="KW-1185">Reference proteome</keyword>
<reference evidence="1 2" key="1">
    <citation type="submission" date="2019-07" db="EMBL/GenBank/DDBJ databases">
        <title>Luteimonas sp. YD-1 nov., isolated from acidic soil.</title>
        <authorList>
            <person name="Zhou J."/>
        </authorList>
    </citation>
    <scope>NUCLEOTIDE SEQUENCE [LARGE SCALE GENOMIC DNA]</scope>
    <source>
        <strain evidence="1 2">YD-1</strain>
    </source>
</reference>
<sequence>MTRILYARDEAGNEHRVIQRLEAAEGEDAHGGARMVYTLEDGSPVRRVDSETFQIVSTGAYISAVEA</sequence>
<accession>A0A5C5TXH6</accession>